<accession>A0AAW2SRT7</accession>
<feature type="region of interest" description="Disordered" evidence="1">
    <location>
        <begin position="168"/>
        <end position="188"/>
    </location>
</feature>
<organism evidence="2">
    <name type="scientific">Sesamum latifolium</name>
    <dbReference type="NCBI Taxonomy" id="2727402"/>
    <lineage>
        <taxon>Eukaryota</taxon>
        <taxon>Viridiplantae</taxon>
        <taxon>Streptophyta</taxon>
        <taxon>Embryophyta</taxon>
        <taxon>Tracheophyta</taxon>
        <taxon>Spermatophyta</taxon>
        <taxon>Magnoliopsida</taxon>
        <taxon>eudicotyledons</taxon>
        <taxon>Gunneridae</taxon>
        <taxon>Pentapetalae</taxon>
        <taxon>asterids</taxon>
        <taxon>lamiids</taxon>
        <taxon>Lamiales</taxon>
        <taxon>Pedaliaceae</taxon>
        <taxon>Sesamum</taxon>
    </lineage>
</organism>
<gene>
    <name evidence="2" type="ORF">Slati_4451400</name>
</gene>
<reference evidence="2" key="2">
    <citation type="journal article" date="2024" name="Plant">
        <title>Genomic evolution and insights into agronomic trait innovations of Sesamum species.</title>
        <authorList>
            <person name="Miao H."/>
            <person name="Wang L."/>
            <person name="Qu L."/>
            <person name="Liu H."/>
            <person name="Sun Y."/>
            <person name="Le M."/>
            <person name="Wang Q."/>
            <person name="Wei S."/>
            <person name="Zheng Y."/>
            <person name="Lin W."/>
            <person name="Duan Y."/>
            <person name="Cao H."/>
            <person name="Xiong S."/>
            <person name="Wang X."/>
            <person name="Wei L."/>
            <person name="Li C."/>
            <person name="Ma Q."/>
            <person name="Ju M."/>
            <person name="Zhao R."/>
            <person name="Li G."/>
            <person name="Mu C."/>
            <person name="Tian Q."/>
            <person name="Mei H."/>
            <person name="Zhang T."/>
            <person name="Gao T."/>
            <person name="Zhang H."/>
        </authorList>
    </citation>
    <scope>NUCLEOTIDE SEQUENCE</scope>
    <source>
        <strain evidence="2">KEN1</strain>
    </source>
</reference>
<comment type="caution">
    <text evidence="2">The sequence shown here is derived from an EMBL/GenBank/DDBJ whole genome shotgun (WGS) entry which is preliminary data.</text>
</comment>
<reference evidence="2" key="1">
    <citation type="submission" date="2020-06" db="EMBL/GenBank/DDBJ databases">
        <authorList>
            <person name="Li T."/>
            <person name="Hu X."/>
            <person name="Zhang T."/>
            <person name="Song X."/>
            <person name="Zhang H."/>
            <person name="Dai N."/>
            <person name="Sheng W."/>
            <person name="Hou X."/>
            <person name="Wei L."/>
        </authorList>
    </citation>
    <scope>NUCLEOTIDE SEQUENCE</scope>
    <source>
        <strain evidence="2">KEN1</strain>
        <tissue evidence="2">Leaf</tissue>
    </source>
</reference>
<proteinExistence type="predicted"/>
<evidence type="ECO:0000256" key="1">
    <source>
        <dbReference type="SAM" id="MobiDB-lite"/>
    </source>
</evidence>
<dbReference type="EMBL" id="JACGWN010000016">
    <property type="protein sequence ID" value="KAL0394852.1"/>
    <property type="molecule type" value="Genomic_DNA"/>
</dbReference>
<sequence length="208" mass="22648">MPDLTARIQNEFNIEEFLALASRVVDSGDVASLAALTDLKTRWVQKFGVPLKPVTAHELTPFRPPLCQARRIPRLPTPKQERDILSRVIAPNPPVTVIHGVGETPFVPVHPLPLVVHASRSMALPPRVSTEETLAMHTSPVPRPSPAPLSLTPPSRVLAEETLAMHTSPAPLTSSPAAVAPSPVSEPVPHHTVARLIPTCRPDRRLYR</sequence>
<dbReference type="AlphaFoldDB" id="A0AAW2SRT7"/>
<name>A0AAW2SRT7_9LAMI</name>
<protein>
    <submittedName>
        <fullName evidence="2">Uncharacterized protein</fullName>
    </submittedName>
</protein>
<feature type="region of interest" description="Disordered" evidence="1">
    <location>
        <begin position="127"/>
        <end position="153"/>
    </location>
</feature>
<evidence type="ECO:0000313" key="2">
    <source>
        <dbReference type="EMBL" id="KAL0394852.1"/>
    </source>
</evidence>